<keyword evidence="3" id="KW-0175">Coiled coil</keyword>
<dbReference type="PROSITE" id="PS51257">
    <property type="entry name" value="PROKAR_LIPOPROTEIN"/>
    <property type="match status" value="1"/>
</dbReference>
<keyword evidence="2" id="KW-0813">Transport</keyword>
<dbReference type="AlphaFoldDB" id="A0A2T0U4F2"/>
<dbReference type="GO" id="GO:0022857">
    <property type="term" value="F:transmembrane transporter activity"/>
    <property type="evidence" value="ECO:0007669"/>
    <property type="project" value="InterPro"/>
</dbReference>
<dbReference type="GO" id="GO:0030313">
    <property type="term" value="C:cell envelope"/>
    <property type="evidence" value="ECO:0007669"/>
    <property type="project" value="TreeGrafter"/>
</dbReference>
<organism evidence="7 8">
    <name type="scientific">Arcticibacter pallidicorallinus</name>
    <dbReference type="NCBI Taxonomy" id="1259464"/>
    <lineage>
        <taxon>Bacteria</taxon>
        <taxon>Pseudomonadati</taxon>
        <taxon>Bacteroidota</taxon>
        <taxon>Sphingobacteriia</taxon>
        <taxon>Sphingobacteriales</taxon>
        <taxon>Sphingobacteriaceae</taxon>
        <taxon>Arcticibacter</taxon>
    </lineage>
</organism>
<dbReference type="OrthoDB" id="9806939at2"/>
<feature type="domain" description="CusB-like beta-barrel" evidence="4">
    <location>
        <begin position="218"/>
        <end position="290"/>
    </location>
</feature>
<dbReference type="GO" id="GO:0060003">
    <property type="term" value="P:copper ion export"/>
    <property type="evidence" value="ECO:0007669"/>
    <property type="project" value="TreeGrafter"/>
</dbReference>
<dbReference type="InterPro" id="IPR006143">
    <property type="entry name" value="RND_pump_MFP"/>
</dbReference>
<dbReference type="PANTHER" id="PTHR30097">
    <property type="entry name" value="CATION EFFLUX SYSTEM PROTEIN CUSB"/>
    <property type="match status" value="1"/>
</dbReference>
<feature type="domain" description="CzcB-like barrel-sandwich hybrid" evidence="6">
    <location>
        <begin position="69"/>
        <end position="210"/>
    </location>
</feature>
<dbReference type="EMBL" id="PVTH01000005">
    <property type="protein sequence ID" value="PRY52796.1"/>
    <property type="molecule type" value="Genomic_DNA"/>
</dbReference>
<reference evidence="7 8" key="1">
    <citation type="submission" date="2018-03" db="EMBL/GenBank/DDBJ databases">
        <title>Genomic Encyclopedia of Type Strains, Phase III (KMG-III): the genomes of soil and plant-associated and newly described type strains.</title>
        <authorList>
            <person name="Whitman W."/>
        </authorList>
    </citation>
    <scope>NUCLEOTIDE SEQUENCE [LARGE SCALE GENOMIC DNA]</scope>
    <source>
        <strain evidence="7 8">CGMCC 1.9313</strain>
    </source>
</reference>
<dbReference type="GO" id="GO:0015679">
    <property type="term" value="P:plasma membrane copper ion transport"/>
    <property type="evidence" value="ECO:0007669"/>
    <property type="project" value="TreeGrafter"/>
</dbReference>
<dbReference type="Gene3D" id="2.40.30.170">
    <property type="match status" value="1"/>
</dbReference>
<dbReference type="Pfam" id="PF25954">
    <property type="entry name" value="Beta-barrel_RND_2"/>
    <property type="match status" value="1"/>
</dbReference>
<accession>A0A2T0U4F2</accession>
<evidence type="ECO:0000256" key="3">
    <source>
        <dbReference type="SAM" id="Coils"/>
    </source>
</evidence>
<comment type="similarity">
    <text evidence="1">Belongs to the membrane fusion protein (MFP) (TC 8.A.1) family.</text>
</comment>
<proteinExistence type="inferred from homology"/>
<dbReference type="InterPro" id="IPR058647">
    <property type="entry name" value="BSH_CzcB-like"/>
</dbReference>
<protein>
    <submittedName>
        <fullName evidence="7">Cobalt-zinc-cadmium efflux system membrane fusion protein</fullName>
    </submittedName>
</protein>
<dbReference type="SUPFAM" id="SSF111369">
    <property type="entry name" value="HlyD-like secretion proteins"/>
    <property type="match status" value="1"/>
</dbReference>
<evidence type="ECO:0000313" key="7">
    <source>
        <dbReference type="EMBL" id="PRY52796.1"/>
    </source>
</evidence>
<dbReference type="Gene3D" id="2.40.50.100">
    <property type="match status" value="1"/>
</dbReference>
<sequence>MNIRIVTLSFLWFATAAVSGCKEPVDAPVVEKFAITDSLINRLLIDTVQQSNKVSDLIFSARITAEEERMAVIFPTVSGRVNNVSVKLGDLVSKGQVLATITSAEMAEFDRQVITSSAELRNAERNLQQAQELFNSGLSSARELEEAKNEFLIKQAEDKSARAILKLHGGSSKGTYSIPSPLTGYVIEKDVNSNMQLRADNNSSLFTIADLSRVSAIVNIYESDIPRISEGDEVRIGILSYPDREFSGKIDKIYNVLDGESKVMNARVSIDNPQLLLKPGMLATVSISAKSGIDLPVVNSRGIIFDENRNYVLTLSAANKVEIKEVQVNRKATGKAYISKGLIAGDRIIASRQVFLYETLKD</sequence>
<keyword evidence="8" id="KW-1185">Reference proteome</keyword>
<feature type="domain" description="Multidrug resistance protein MdtA-like C-terminal permuted SH3" evidence="5">
    <location>
        <begin position="309"/>
        <end position="352"/>
    </location>
</feature>
<dbReference type="Proteomes" id="UP000238034">
    <property type="component" value="Unassembled WGS sequence"/>
</dbReference>
<dbReference type="RefSeq" id="WP_106293200.1">
    <property type="nucleotide sequence ID" value="NZ_PVTH01000005.1"/>
</dbReference>
<evidence type="ECO:0000256" key="2">
    <source>
        <dbReference type="ARBA" id="ARBA00022448"/>
    </source>
</evidence>
<evidence type="ECO:0000259" key="4">
    <source>
        <dbReference type="Pfam" id="PF25954"/>
    </source>
</evidence>
<evidence type="ECO:0000313" key="8">
    <source>
        <dbReference type="Proteomes" id="UP000238034"/>
    </source>
</evidence>
<evidence type="ECO:0000259" key="6">
    <source>
        <dbReference type="Pfam" id="PF25973"/>
    </source>
</evidence>
<dbReference type="PANTHER" id="PTHR30097:SF4">
    <property type="entry name" value="SLR6042 PROTEIN"/>
    <property type="match status" value="1"/>
</dbReference>
<dbReference type="GO" id="GO:0016020">
    <property type="term" value="C:membrane"/>
    <property type="evidence" value="ECO:0007669"/>
    <property type="project" value="InterPro"/>
</dbReference>
<feature type="coiled-coil region" evidence="3">
    <location>
        <begin position="106"/>
        <end position="133"/>
    </location>
</feature>
<evidence type="ECO:0000256" key="1">
    <source>
        <dbReference type="ARBA" id="ARBA00009477"/>
    </source>
</evidence>
<comment type="caution">
    <text evidence="7">The sequence shown here is derived from an EMBL/GenBank/DDBJ whole genome shotgun (WGS) entry which is preliminary data.</text>
</comment>
<dbReference type="InterPro" id="IPR051909">
    <property type="entry name" value="MFP_Cation_Efflux"/>
</dbReference>
<dbReference type="Pfam" id="PF25973">
    <property type="entry name" value="BSH_CzcB"/>
    <property type="match status" value="1"/>
</dbReference>
<dbReference type="Gene3D" id="1.10.287.470">
    <property type="entry name" value="Helix hairpin bin"/>
    <property type="match status" value="1"/>
</dbReference>
<gene>
    <name evidence="7" type="ORF">B0I27_105265</name>
</gene>
<dbReference type="FunFam" id="2.40.30.170:FF:000010">
    <property type="entry name" value="Efflux RND transporter periplasmic adaptor subunit"/>
    <property type="match status" value="1"/>
</dbReference>
<evidence type="ECO:0000259" key="5">
    <source>
        <dbReference type="Pfam" id="PF25967"/>
    </source>
</evidence>
<dbReference type="InterPro" id="IPR058792">
    <property type="entry name" value="Beta-barrel_RND_2"/>
</dbReference>
<dbReference type="Pfam" id="PF25967">
    <property type="entry name" value="RND-MFP_C"/>
    <property type="match status" value="1"/>
</dbReference>
<dbReference type="InterPro" id="IPR058627">
    <property type="entry name" value="MdtA-like_C"/>
</dbReference>
<name>A0A2T0U4F2_9SPHI</name>
<dbReference type="NCBIfam" id="TIGR01730">
    <property type="entry name" value="RND_mfp"/>
    <property type="match status" value="1"/>
</dbReference>
<dbReference type="Gene3D" id="2.40.420.20">
    <property type="match status" value="1"/>
</dbReference>